<keyword evidence="10" id="KW-1185">Reference proteome</keyword>
<dbReference type="InterPro" id="IPR011701">
    <property type="entry name" value="MFS"/>
</dbReference>
<evidence type="ECO:0000313" key="9">
    <source>
        <dbReference type="EMBL" id="PLS26509.1"/>
    </source>
</evidence>
<feature type="transmembrane region" description="Helical" evidence="7">
    <location>
        <begin position="285"/>
        <end position="310"/>
    </location>
</feature>
<evidence type="ECO:0000256" key="3">
    <source>
        <dbReference type="ARBA" id="ARBA00022475"/>
    </source>
</evidence>
<reference evidence="9 10" key="1">
    <citation type="submission" date="2017-07" db="EMBL/GenBank/DDBJ databases">
        <title>Bifidobacterium novel species.</title>
        <authorList>
            <person name="Lugli G.A."/>
            <person name="Milani C."/>
            <person name="Duranti S."/>
            <person name="Mangifesta M."/>
        </authorList>
    </citation>
    <scope>NUCLEOTIDE SEQUENCE [LARGE SCALE GENOMIC DNA]</scope>
    <source>
        <strain evidence="10">Goo31D</strain>
    </source>
</reference>
<proteinExistence type="predicted"/>
<feature type="transmembrane region" description="Helical" evidence="7">
    <location>
        <begin position="245"/>
        <end position="264"/>
    </location>
</feature>
<sequence length="517" mass="54035">MSTSKSPACQSTRDDQATLNASVVTVTPRRRMLMLVNIILCCIASSLLSTALSTALPPIISEFGIEVSTGQWITSIYALVMAIMIPMTAFLAKRVPTKPLYVGVIGVFLFGTALCMCAPNIQTLLLGRALQAIGGGAITTVGQIVLFAIFPIEQRGTIMGWYGLALSAAPIVAPTVGGVLADTTGWRSIFALVGVVMLLSLIFAAVVFANVLPTSRIRLDMPSFLLTAIAFGGVTYGIGTLTGGIDRIGCAALVVGIIGAVLFVRRQLRLDTPFLNVRVFQSYRFRVGVIAACLLYLVMIGPMTTIPLAVQDGMGFAATVSGLMLLPGSICSIIMNPVAGKLFDRTGARRIAIVGSALTLASMIALAFVQSTTSLAVFAGVNAVRTIGISLVLMPLLTWSISGLDESMTADGTSLFNALAQMMGAVSTAVFAGIMGSRGMAGFNMSSAFGALCTLALFIVAIVFIKNRRKTAIAAPTKKDAAAIDNGEISNTTIADDDISNADIDVFETAEQLEVAS</sequence>
<feature type="transmembrane region" description="Helical" evidence="7">
    <location>
        <begin position="447"/>
        <end position="465"/>
    </location>
</feature>
<dbReference type="PRINTS" id="PR01036">
    <property type="entry name" value="TCRTETB"/>
</dbReference>
<keyword evidence="5 7" id="KW-1133">Transmembrane helix</keyword>
<keyword evidence="4 7" id="KW-0812">Transmembrane</keyword>
<evidence type="ECO:0000256" key="7">
    <source>
        <dbReference type="SAM" id="Phobius"/>
    </source>
</evidence>
<dbReference type="Gene3D" id="1.20.1720.10">
    <property type="entry name" value="Multidrug resistance protein D"/>
    <property type="match status" value="1"/>
</dbReference>
<keyword evidence="2" id="KW-0813">Transport</keyword>
<keyword evidence="6 7" id="KW-0472">Membrane</keyword>
<dbReference type="PANTHER" id="PTHR42718">
    <property type="entry name" value="MAJOR FACILITATOR SUPERFAMILY MULTIDRUG TRANSPORTER MFSC"/>
    <property type="match status" value="1"/>
</dbReference>
<dbReference type="RefSeq" id="WP_101671304.1">
    <property type="nucleotide sequence ID" value="NZ_NMYC01000005.1"/>
</dbReference>
<dbReference type="GO" id="GO:0022857">
    <property type="term" value="F:transmembrane transporter activity"/>
    <property type="evidence" value="ECO:0007669"/>
    <property type="project" value="InterPro"/>
</dbReference>
<feature type="transmembrane region" description="Helical" evidence="7">
    <location>
        <begin position="316"/>
        <end position="339"/>
    </location>
</feature>
<feature type="transmembrane region" description="Helical" evidence="7">
    <location>
        <begin position="133"/>
        <end position="152"/>
    </location>
</feature>
<dbReference type="AlphaFoldDB" id="A0A2N5IX25"/>
<dbReference type="InterPro" id="IPR004638">
    <property type="entry name" value="EmrB-like"/>
</dbReference>
<dbReference type="NCBIfam" id="TIGR00711">
    <property type="entry name" value="efflux_EmrB"/>
    <property type="match status" value="1"/>
</dbReference>
<keyword evidence="3" id="KW-1003">Cell membrane</keyword>
<evidence type="ECO:0000256" key="2">
    <source>
        <dbReference type="ARBA" id="ARBA00022448"/>
    </source>
</evidence>
<dbReference type="Proteomes" id="UP000234935">
    <property type="component" value="Unassembled WGS sequence"/>
</dbReference>
<protein>
    <submittedName>
        <fullName evidence="9">MFS transporter</fullName>
    </submittedName>
</protein>
<evidence type="ECO:0000256" key="1">
    <source>
        <dbReference type="ARBA" id="ARBA00004651"/>
    </source>
</evidence>
<comment type="caution">
    <text evidence="9">The sequence shown here is derived from an EMBL/GenBank/DDBJ whole genome shotgun (WGS) entry which is preliminary data.</text>
</comment>
<evidence type="ECO:0000259" key="8">
    <source>
        <dbReference type="PROSITE" id="PS50850"/>
    </source>
</evidence>
<name>A0A2N5IX25_9BIFI</name>
<dbReference type="Pfam" id="PF07690">
    <property type="entry name" value="MFS_1"/>
    <property type="match status" value="1"/>
</dbReference>
<dbReference type="SUPFAM" id="SSF103473">
    <property type="entry name" value="MFS general substrate transporter"/>
    <property type="match status" value="1"/>
</dbReference>
<dbReference type="PANTHER" id="PTHR42718:SF24">
    <property type="entry name" value="MAJOR FACILITATOR SUPERFAMILY (MFS) PROFILE DOMAIN-CONTAINING PROTEIN"/>
    <property type="match status" value="1"/>
</dbReference>
<dbReference type="OrthoDB" id="9812221at2"/>
<feature type="transmembrane region" description="Helical" evidence="7">
    <location>
        <begin position="186"/>
        <end position="209"/>
    </location>
</feature>
<dbReference type="PROSITE" id="PS50850">
    <property type="entry name" value="MFS"/>
    <property type="match status" value="1"/>
</dbReference>
<feature type="transmembrane region" description="Helical" evidence="7">
    <location>
        <begin position="375"/>
        <end position="394"/>
    </location>
</feature>
<feature type="transmembrane region" description="Helical" evidence="7">
    <location>
        <begin position="159"/>
        <end position="180"/>
    </location>
</feature>
<dbReference type="GO" id="GO:0005886">
    <property type="term" value="C:plasma membrane"/>
    <property type="evidence" value="ECO:0007669"/>
    <property type="project" value="UniProtKB-SubCell"/>
</dbReference>
<evidence type="ECO:0000256" key="5">
    <source>
        <dbReference type="ARBA" id="ARBA00022989"/>
    </source>
</evidence>
<feature type="domain" description="Major facilitator superfamily (MFS) profile" evidence="8">
    <location>
        <begin position="34"/>
        <end position="468"/>
    </location>
</feature>
<evidence type="ECO:0000256" key="6">
    <source>
        <dbReference type="ARBA" id="ARBA00023136"/>
    </source>
</evidence>
<evidence type="ECO:0000313" key="10">
    <source>
        <dbReference type="Proteomes" id="UP000234935"/>
    </source>
</evidence>
<feature type="transmembrane region" description="Helical" evidence="7">
    <location>
        <begin position="72"/>
        <end position="92"/>
    </location>
</feature>
<feature type="transmembrane region" description="Helical" evidence="7">
    <location>
        <begin position="415"/>
        <end position="435"/>
    </location>
</feature>
<feature type="transmembrane region" description="Helical" evidence="7">
    <location>
        <begin position="221"/>
        <end position="239"/>
    </location>
</feature>
<dbReference type="InterPro" id="IPR020846">
    <property type="entry name" value="MFS_dom"/>
</dbReference>
<evidence type="ECO:0000256" key="4">
    <source>
        <dbReference type="ARBA" id="ARBA00022692"/>
    </source>
</evidence>
<comment type="subcellular location">
    <subcellularLocation>
        <location evidence="1">Cell membrane</location>
        <topology evidence="1">Multi-pass membrane protein</topology>
    </subcellularLocation>
</comment>
<dbReference type="EMBL" id="NMYC01000005">
    <property type="protein sequence ID" value="PLS26509.1"/>
    <property type="molecule type" value="Genomic_DNA"/>
</dbReference>
<organism evidence="9 10">
    <name type="scientific">Bifidobacterium anseris</name>
    <dbReference type="NCBI Taxonomy" id="2020963"/>
    <lineage>
        <taxon>Bacteria</taxon>
        <taxon>Bacillati</taxon>
        <taxon>Actinomycetota</taxon>
        <taxon>Actinomycetes</taxon>
        <taxon>Bifidobacteriales</taxon>
        <taxon>Bifidobacteriaceae</taxon>
        <taxon>Bifidobacterium</taxon>
    </lineage>
</organism>
<dbReference type="Gene3D" id="1.20.1250.20">
    <property type="entry name" value="MFS general substrate transporter like domains"/>
    <property type="match status" value="1"/>
</dbReference>
<feature type="transmembrane region" description="Helical" evidence="7">
    <location>
        <begin position="99"/>
        <end position="121"/>
    </location>
</feature>
<feature type="transmembrane region" description="Helical" evidence="7">
    <location>
        <begin position="35"/>
        <end position="60"/>
    </location>
</feature>
<dbReference type="InterPro" id="IPR036259">
    <property type="entry name" value="MFS_trans_sf"/>
</dbReference>
<feature type="transmembrane region" description="Helical" evidence="7">
    <location>
        <begin position="351"/>
        <end position="369"/>
    </location>
</feature>
<accession>A0A2N5IX25</accession>
<gene>
    <name evidence="9" type="ORF">CGZ88_0994</name>
</gene>